<dbReference type="AlphaFoldDB" id="A0A072P8D6"/>
<dbReference type="EMBL" id="AMGV01000006">
    <property type="protein sequence ID" value="KEF56017.1"/>
    <property type="molecule type" value="Genomic_DNA"/>
</dbReference>
<comment type="similarity">
    <text evidence="1">Belongs to the avfA family.</text>
</comment>
<feature type="domain" description="NAD(P)-binding" evidence="3">
    <location>
        <begin position="14"/>
        <end position="120"/>
    </location>
</feature>
<evidence type="ECO:0000313" key="4">
    <source>
        <dbReference type="EMBL" id="KEF56017.1"/>
    </source>
</evidence>
<proteinExistence type="inferred from homology"/>
<dbReference type="PANTHER" id="PTHR43355">
    <property type="entry name" value="FLAVIN REDUCTASE (NADPH)"/>
    <property type="match status" value="1"/>
</dbReference>
<dbReference type="InterPro" id="IPR036291">
    <property type="entry name" value="NAD(P)-bd_dom_sf"/>
</dbReference>
<protein>
    <recommendedName>
        <fullName evidence="3">NAD(P)-binding domain-containing protein</fullName>
    </recommendedName>
</protein>
<evidence type="ECO:0000256" key="2">
    <source>
        <dbReference type="SAM" id="MobiDB-lite"/>
    </source>
</evidence>
<dbReference type="VEuPathDB" id="FungiDB:A1O9_07597"/>
<dbReference type="Proteomes" id="UP000027920">
    <property type="component" value="Unassembled WGS sequence"/>
</dbReference>
<dbReference type="STRING" id="1182545.A0A072P8D6"/>
<dbReference type="OrthoDB" id="10250730at2759"/>
<keyword evidence="5" id="KW-1185">Reference proteome</keyword>
<dbReference type="GO" id="GO:0016646">
    <property type="term" value="F:oxidoreductase activity, acting on the CH-NH group of donors, NAD or NADP as acceptor"/>
    <property type="evidence" value="ECO:0007669"/>
    <property type="project" value="TreeGrafter"/>
</dbReference>
<dbReference type="InterPro" id="IPR016040">
    <property type="entry name" value="NAD(P)-bd_dom"/>
</dbReference>
<accession>A0A072P8D6</accession>
<evidence type="ECO:0000259" key="3">
    <source>
        <dbReference type="Pfam" id="PF13460"/>
    </source>
</evidence>
<evidence type="ECO:0000313" key="5">
    <source>
        <dbReference type="Proteomes" id="UP000027920"/>
    </source>
</evidence>
<organism evidence="4 5">
    <name type="scientific">Exophiala aquamarina CBS 119918</name>
    <dbReference type="NCBI Taxonomy" id="1182545"/>
    <lineage>
        <taxon>Eukaryota</taxon>
        <taxon>Fungi</taxon>
        <taxon>Dikarya</taxon>
        <taxon>Ascomycota</taxon>
        <taxon>Pezizomycotina</taxon>
        <taxon>Eurotiomycetes</taxon>
        <taxon>Chaetothyriomycetidae</taxon>
        <taxon>Chaetothyriales</taxon>
        <taxon>Herpotrichiellaceae</taxon>
        <taxon>Exophiala</taxon>
    </lineage>
</organism>
<gene>
    <name evidence="4" type="ORF">A1O9_07597</name>
</gene>
<evidence type="ECO:0000256" key="1">
    <source>
        <dbReference type="ARBA" id="ARBA00038376"/>
    </source>
</evidence>
<dbReference type="PANTHER" id="PTHR43355:SF2">
    <property type="entry name" value="FLAVIN REDUCTASE (NADPH)"/>
    <property type="match status" value="1"/>
</dbReference>
<dbReference type="Gene3D" id="3.40.50.720">
    <property type="entry name" value="NAD(P)-binding Rossmann-like Domain"/>
    <property type="match status" value="2"/>
</dbReference>
<dbReference type="SUPFAM" id="SSF51735">
    <property type="entry name" value="NAD(P)-binding Rossmann-fold domains"/>
    <property type="match status" value="1"/>
</dbReference>
<dbReference type="GeneID" id="25282511"/>
<reference evidence="4 5" key="1">
    <citation type="submission" date="2013-03" db="EMBL/GenBank/DDBJ databases">
        <title>The Genome Sequence of Exophiala aquamarina CBS 119918.</title>
        <authorList>
            <consortium name="The Broad Institute Genomics Platform"/>
            <person name="Cuomo C."/>
            <person name="de Hoog S."/>
            <person name="Gorbushina A."/>
            <person name="Walker B."/>
            <person name="Young S.K."/>
            <person name="Zeng Q."/>
            <person name="Gargeya S."/>
            <person name="Fitzgerald M."/>
            <person name="Haas B."/>
            <person name="Abouelleil A."/>
            <person name="Allen A.W."/>
            <person name="Alvarado L."/>
            <person name="Arachchi H.M."/>
            <person name="Berlin A.M."/>
            <person name="Chapman S.B."/>
            <person name="Gainer-Dewar J."/>
            <person name="Goldberg J."/>
            <person name="Griggs A."/>
            <person name="Gujja S."/>
            <person name="Hansen M."/>
            <person name="Howarth C."/>
            <person name="Imamovic A."/>
            <person name="Ireland A."/>
            <person name="Larimer J."/>
            <person name="McCowan C."/>
            <person name="Murphy C."/>
            <person name="Pearson M."/>
            <person name="Poon T.W."/>
            <person name="Priest M."/>
            <person name="Roberts A."/>
            <person name="Saif S."/>
            <person name="Shea T."/>
            <person name="Sisk P."/>
            <person name="Sykes S."/>
            <person name="Wortman J."/>
            <person name="Nusbaum C."/>
            <person name="Birren B."/>
        </authorList>
    </citation>
    <scope>NUCLEOTIDE SEQUENCE [LARGE SCALE GENOMIC DNA]</scope>
    <source>
        <strain evidence="4 5">CBS 119918</strain>
    </source>
</reference>
<dbReference type="InterPro" id="IPR051606">
    <property type="entry name" value="Polyketide_Oxido-like"/>
</dbReference>
<dbReference type="Pfam" id="PF13460">
    <property type="entry name" value="NAD_binding_10"/>
    <property type="match status" value="1"/>
</dbReference>
<name>A0A072P8D6_9EURO</name>
<comment type="caution">
    <text evidence="4">The sequence shown here is derived from an EMBL/GenBank/DDBJ whole genome shotgun (WGS) entry which is preliminary data.</text>
</comment>
<dbReference type="HOGENOM" id="CLU_076412_0_0_1"/>
<feature type="region of interest" description="Disordered" evidence="2">
    <location>
        <begin position="175"/>
        <end position="199"/>
    </location>
</feature>
<dbReference type="RefSeq" id="XP_013258607.1">
    <property type="nucleotide sequence ID" value="XM_013403153.1"/>
</dbReference>
<sequence>MVGSMLTVGVLGPSGMGGSHVAAELLSRGHRVVGISRSPGKIGGHALYEPRSVDLENASIDDIATTFKDVQVMVCAYGPHSSGVDSMKYMPFLETLRKIILASKAAQVVYFIMIGGCGSLLLPGTNVCAVDSPKFWLAYWRSMADSYAHVTYLEQRFGNGAARLDIRAYRSARAAQREGRDTPEAQFVRESHEKRATENDHAKPLITACRTSLLFFEGNTSFDWTFVSPSAMYRSGRKTGTYDTFLDYIPLKGDQDDSEILDSRLKGISTFDFAIAIADETERRQFKGKHWTVWGELSDDEPAPSPYISL</sequence>